<feature type="transmembrane region" description="Helical" evidence="17">
    <location>
        <begin position="412"/>
        <end position="434"/>
    </location>
</feature>
<keyword evidence="23" id="KW-1185">Reference proteome</keyword>
<evidence type="ECO:0000259" key="19">
    <source>
        <dbReference type="Pfam" id="PF00122"/>
    </source>
</evidence>
<dbReference type="SFLD" id="SFLDS00003">
    <property type="entry name" value="Haloacid_Dehalogenase"/>
    <property type="match status" value="1"/>
</dbReference>
<dbReference type="PRINTS" id="PR00119">
    <property type="entry name" value="CATATPASE"/>
</dbReference>
<dbReference type="SUPFAM" id="SSF56784">
    <property type="entry name" value="HAD-like"/>
    <property type="match status" value="1"/>
</dbReference>
<dbReference type="InterPro" id="IPR008250">
    <property type="entry name" value="ATPase_P-typ_transduc_dom_A_sf"/>
</dbReference>
<dbReference type="FunFam" id="3.40.50.1000:FF:000014">
    <property type="entry name" value="Phospholipid-transporting ATPase"/>
    <property type="match status" value="1"/>
</dbReference>
<dbReference type="PANTHER" id="PTHR24092">
    <property type="entry name" value="PROBABLE PHOSPHOLIPID-TRANSPORTING ATPASE"/>
    <property type="match status" value="1"/>
</dbReference>
<dbReference type="GO" id="GO:0000287">
    <property type="term" value="F:magnesium ion binding"/>
    <property type="evidence" value="ECO:0007669"/>
    <property type="project" value="UniProtKB-UniRule"/>
</dbReference>
<evidence type="ECO:0000256" key="9">
    <source>
        <dbReference type="ARBA" id="ARBA00022967"/>
    </source>
</evidence>
<gene>
    <name evidence="22" type="ORF">LY90DRAFT_408138</name>
</gene>
<feature type="binding site" evidence="15">
    <location>
        <position position="857"/>
    </location>
    <ligand>
        <name>ATP</name>
        <dbReference type="ChEBI" id="CHEBI:30616"/>
    </ligand>
</feature>
<dbReference type="InterPro" id="IPR006539">
    <property type="entry name" value="P-type_ATPase_IV"/>
</dbReference>
<evidence type="ECO:0000256" key="13">
    <source>
        <dbReference type="ARBA" id="ARBA00049128"/>
    </source>
</evidence>
<evidence type="ECO:0000256" key="14">
    <source>
        <dbReference type="PIRSR" id="PIRSR606539-1"/>
    </source>
</evidence>
<feature type="domain" description="P-type ATPase C-terminal" evidence="21">
    <location>
        <begin position="879"/>
        <end position="1005"/>
    </location>
</feature>
<dbReference type="SUPFAM" id="SSF81653">
    <property type="entry name" value="Calcium ATPase, transduction domain A"/>
    <property type="match status" value="1"/>
</dbReference>
<sequence>MSTDKKDSNNESINNIKKDSSNNNLLNNEKSNLVLTITDNNIIEIHDREVQLTELNKNINVSSTSLNGNNFDDEIEENKIVYEINFPPTEEEIKPNANRIKTTKYNIFTFIPLNLWSQFHRFSNIYFLLGALSTLFGYTVVSPVAQIMPLIIVLSVTAIKDAYGDIKRRMDDKKANREPYYILRNNEVQQVLCKNIFPGDVIVIQKNEKIPADCLLLSSSNDDGVCYVETSDLDGETSLKKKTSLSELSCIRSLEEFSKIQGKIQCEPPCDSFSSFEGRLYFETVFKPRHKDTYIGSSMPNSSLSLNINQMLFRGSVLRNTDCVYLMAIYTGRETKVFRNSKQVGLKMSTLEPQLNRYLIYIFILNFIILLVSVVLQLLDSHRIIKHKRHYHHWYLYAGGKWNSFSEFLKSVLSFFALYTYFVPLSLFVTLEVVRIIQSWFFHWDHEMMAKQWVPMKVNSLNLGEDLGAIQYIFSDKTGTLTKNLMILTKWCIDGKIFDAYNEPSCLHQEVHNLYKATDNDGSIKNEEFKDKILEYCRALATCHEVMISFDPKSFKAVYESQSPDETAIVTGLEKAGIRLISRSKDTIEFQIWDDEESHEILLLTEFTSDRKCMTVIVKRETDKGPVYTLYTKGADDVISRRLSTNPAVNNETVLTNTMNALKLFGKMGYRVLMIAERIIDKETYETFINMYRKAECSLGNRTKNIAKALEYIEKDLILLGLTAVEDQLQDNIPETIDYLLNAGIKMWLLTGDQQDTAINIGLSSCLLNNNSNLMILNDKTYQKNKKREEEKKKKKNNEPYNPKDLTPLQRKFVEVGIRCRTVICCRVTPIQKANVVKAVRHNLKAVTLAIGDGANDVAMIQAAHIGVGIMGREGAQAVRASDYAFLEFRFLKPLLCVHGRYTYLQITKLILYSFYKNIVLSLILFSYGFVSLWSGNTLLENYFLLSYNLFYTCFVILVLACYERDVGIKAIYENPELYKQVKDGIYWSKAKRAGWIFSSIWHGLGK</sequence>
<dbReference type="PANTHER" id="PTHR24092:SF218">
    <property type="entry name" value="PHOSPHOLIPID-TRANSPORTING ATPASE"/>
    <property type="match status" value="1"/>
</dbReference>
<evidence type="ECO:0000256" key="17">
    <source>
        <dbReference type="RuleBase" id="RU362033"/>
    </source>
</evidence>
<dbReference type="SFLD" id="SFLDG00002">
    <property type="entry name" value="C1.7:_P-type_atpase_like"/>
    <property type="match status" value="1"/>
</dbReference>
<dbReference type="Proteomes" id="UP000193920">
    <property type="component" value="Unassembled WGS sequence"/>
</dbReference>
<keyword evidence="8 16" id="KW-0460">Magnesium</keyword>
<dbReference type="GO" id="GO:0005886">
    <property type="term" value="C:plasma membrane"/>
    <property type="evidence" value="ECO:0007669"/>
    <property type="project" value="TreeGrafter"/>
</dbReference>
<dbReference type="InterPro" id="IPR001757">
    <property type="entry name" value="P_typ_ATPase"/>
</dbReference>
<reference evidence="22 23" key="1">
    <citation type="submission" date="2016-08" db="EMBL/GenBank/DDBJ databases">
        <title>A Parts List for Fungal Cellulosomes Revealed by Comparative Genomics.</title>
        <authorList>
            <consortium name="DOE Joint Genome Institute"/>
            <person name="Haitjema C.H."/>
            <person name="Gilmore S.P."/>
            <person name="Henske J.K."/>
            <person name="Solomon K.V."/>
            <person name="De Groot R."/>
            <person name="Kuo A."/>
            <person name="Mondo S.J."/>
            <person name="Salamov A.A."/>
            <person name="Labutti K."/>
            <person name="Zhao Z."/>
            <person name="Chiniquy J."/>
            <person name="Barry K."/>
            <person name="Brewer H.M."/>
            <person name="Purvine S.O."/>
            <person name="Wright A.T."/>
            <person name="Boxma B."/>
            <person name="Van Alen T."/>
            <person name="Hackstein J.H."/>
            <person name="Baker S.E."/>
            <person name="Grigoriev I.V."/>
            <person name="O'Malley M.A."/>
        </authorList>
    </citation>
    <scope>NUCLEOTIDE SEQUENCE [LARGE SCALE GENOMIC DNA]</scope>
    <source>
        <strain evidence="22 23">G1</strain>
    </source>
</reference>
<feature type="domain" description="P-type ATPase N-terminal" evidence="20">
    <location>
        <begin position="88"/>
        <end position="144"/>
    </location>
</feature>
<dbReference type="EMBL" id="MCOG01000060">
    <property type="protein sequence ID" value="ORY61132.1"/>
    <property type="molecule type" value="Genomic_DNA"/>
</dbReference>
<evidence type="ECO:0000256" key="11">
    <source>
        <dbReference type="ARBA" id="ARBA00023136"/>
    </source>
</evidence>
<evidence type="ECO:0000256" key="1">
    <source>
        <dbReference type="ARBA" id="ARBA00004141"/>
    </source>
</evidence>
<evidence type="ECO:0000256" key="5">
    <source>
        <dbReference type="ARBA" id="ARBA00022723"/>
    </source>
</evidence>
<accession>A0A1Y2DPB3</accession>
<dbReference type="Gene3D" id="3.40.50.1000">
    <property type="entry name" value="HAD superfamily/HAD-like"/>
    <property type="match status" value="1"/>
</dbReference>
<feature type="region of interest" description="Disordered" evidence="18">
    <location>
        <begin position="1"/>
        <end position="22"/>
    </location>
</feature>
<feature type="binding site" evidence="15">
    <location>
        <position position="478"/>
    </location>
    <ligand>
        <name>ATP</name>
        <dbReference type="ChEBI" id="CHEBI:30616"/>
    </ligand>
</feature>
<feature type="binding site" evidence="16">
    <location>
        <position position="478"/>
    </location>
    <ligand>
        <name>Mg(2+)</name>
        <dbReference type="ChEBI" id="CHEBI:18420"/>
    </ligand>
</feature>
<dbReference type="STRING" id="1754190.A0A1Y2DPB3"/>
<evidence type="ECO:0000256" key="15">
    <source>
        <dbReference type="PIRSR" id="PIRSR606539-2"/>
    </source>
</evidence>
<feature type="binding site" evidence="15">
    <location>
        <position position="566"/>
    </location>
    <ligand>
        <name>ATP</name>
        <dbReference type="ChEBI" id="CHEBI:30616"/>
    </ligand>
</feature>
<dbReference type="EC" id="7.6.2.1" evidence="17"/>
<dbReference type="InterPro" id="IPR036412">
    <property type="entry name" value="HAD-like_sf"/>
</dbReference>
<feature type="binding site" evidence="15">
    <location>
        <position position="477"/>
    </location>
    <ligand>
        <name>ATP</name>
        <dbReference type="ChEBI" id="CHEBI:30616"/>
    </ligand>
</feature>
<evidence type="ECO:0000256" key="12">
    <source>
        <dbReference type="ARBA" id="ARBA00034036"/>
    </source>
</evidence>
<dbReference type="GO" id="GO:0005524">
    <property type="term" value="F:ATP binding"/>
    <property type="evidence" value="ECO:0007669"/>
    <property type="project" value="UniProtKB-UniRule"/>
</dbReference>
<comment type="caution">
    <text evidence="22">The sequence shown here is derived from an EMBL/GenBank/DDBJ whole genome shotgun (WGS) entry which is preliminary data.</text>
</comment>
<dbReference type="Gene3D" id="2.70.150.10">
    <property type="entry name" value="Calcium-transporting ATPase, cytoplasmic transduction domain A"/>
    <property type="match status" value="1"/>
</dbReference>
<feature type="binding site" evidence="15">
    <location>
        <position position="476"/>
    </location>
    <ligand>
        <name>ATP</name>
        <dbReference type="ChEBI" id="CHEBI:30616"/>
    </ligand>
</feature>
<comment type="catalytic activity">
    <reaction evidence="13">
        <text>a 1,2-diacyl-sn-glycero-3-phosphoethanolamine(out) + ATP + H2O = a 1,2-diacyl-sn-glycero-3-phosphoethanolamine(in) + ADP + phosphate + H(+)</text>
        <dbReference type="Rhea" id="RHEA:66132"/>
        <dbReference type="ChEBI" id="CHEBI:15377"/>
        <dbReference type="ChEBI" id="CHEBI:15378"/>
        <dbReference type="ChEBI" id="CHEBI:30616"/>
        <dbReference type="ChEBI" id="CHEBI:43474"/>
        <dbReference type="ChEBI" id="CHEBI:64612"/>
        <dbReference type="ChEBI" id="CHEBI:456216"/>
    </reaction>
    <physiologicalReaction direction="left-to-right" evidence="13">
        <dbReference type="Rhea" id="RHEA:66133"/>
    </physiologicalReaction>
</comment>
<protein>
    <recommendedName>
        <fullName evidence="17">Phospholipid-transporting ATPase</fullName>
        <ecNumber evidence="17">7.6.2.1</ecNumber>
    </recommendedName>
</protein>
<keyword evidence="10 17" id="KW-1133">Transmembrane helix</keyword>
<feature type="binding site" evidence="15">
    <location>
        <position position="753"/>
    </location>
    <ligand>
        <name>ATP</name>
        <dbReference type="ChEBI" id="CHEBI:30616"/>
    </ligand>
</feature>
<keyword evidence="5 16" id="KW-0479">Metal-binding</keyword>
<feature type="domain" description="P-type ATPase A" evidence="19">
    <location>
        <begin position="182"/>
        <end position="320"/>
    </location>
</feature>
<evidence type="ECO:0000313" key="22">
    <source>
        <dbReference type="EMBL" id="ORY61132.1"/>
    </source>
</evidence>
<evidence type="ECO:0000256" key="8">
    <source>
        <dbReference type="ARBA" id="ARBA00022842"/>
    </source>
</evidence>
<feature type="binding site" evidence="15">
    <location>
        <position position="633"/>
    </location>
    <ligand>
        <name>ATP</name>
        <dbReference type="ChEBI" id="CHEBI:30616"/>
    </ligand>
</feature>
<comment type="subcellular location">
    <subcellularLocation>
        <location evidence="2">Endomembrane system</location>
    </subcellularLocation>
    <subcellularLocation>
        <location evidence="1 17">Membrane</location>
        <topology evidence="1 17">Multi-pass membrane protein</topology>
    </subcellularLocation>
</comment>
<feature type="region of interest" description="Disordered" evidence="18">
    <location>
        <begin position="783"/>
        <end position="805"/>
    </location>
</feature>
<feature type="binding site" evidence="16">
    <location>
        <position position="857"/>
    </location>
    <ligand>
        <name>Mg(2+)</name>
        <dbReference type="ChEBI" id="CHEBI:18420"/>
    </ligand>
</feature>
<dbReference type="InterPro" id="IPR044492">
    <property type="entry name" value="P_typ_ATPase_HD_dom"/>
</dbReference>
<comment type="cofactor">
    <cofactor evidence="16">
        <name>Mg(2+)</name>
        <dbReference type="ChEBI" id="CHEBI:18420"/>
    </cofactor>
</comment>
<dbReference type="FunFam" id="3.40.50.1000:FF:000001">
    <property type="entry name" value="Phospholipid-transporting ATPase IC"/>
    <property type="match status" value="1"/>
</dbReference>
<feature type="transmembrane region" description="Helical" evidence="17">
    <location>
        <begin position="910"/>
        <end position="931"/>
    </location>
</feature>
<feature type="transmembrane region" description="Helical" evidence="17">
    <location>
        <begin position="943"/>
        <end position="963"/>
    </location>
</feature>
<keyword evidence="4 17" id="KW-0812">Transmembrane</keyword>
<dbReference type="OrthoDB" id="377733at2759"/>
<dbReference type="AlphaFoldDB" id="A0A1Y2DPB3"/>
<comment type="similarity">
    <text evidence="3 17">Belongs to the cation transport ATPase (P-type) (TC 3.A.3) family. Type IV subfamily.</text>
</comment>
<feature type="binding site" evidence="15">
    <location>
        <position position="671"/>
    </location>
    <ligand>
        <name>ATP</name>
        <dbReference type="ChEBI" id="CHEBI:30616"/>
    </ligand>
</feature>
<feature type="binding site" evidence="15">
    <location>
        <position position="751"/>
    </location>
    <ligand>
        <name>ATP</name>
        <dbReference type="ChEBI" id="CHEBI:30616"/>
    </ligand>
</feature>
<dbReference type="InterPro" id="IPR059000">
    <property type="entry name" value="ATPase_P-type_domA"/>
</dbReference>
<dbReference type="InterPro" id="IPR023299">
    <property type="entry name" value="ATPase_P-typ_cyto_dom_N"/>
</dbReference>
<evidence type="ECO:0000256" key="2">
    <source>
        <dbReference type="ARBA" id="ARBA00004308"/>
    </source>
</evidence>
<dbReference type="NCBIfam" id="TIGR01652">
    <property type="entry name" value="ATPase-Plipid"/>
    <property type="match status" value="1"/>
</dbReference>
<evidence type="ECO:0000259" key="20">
    <source>
        <dbReference type="Pfam" id="PF16209"/>
    </source>
</evidence>
<dbReference type="SFLD" id="SFLDF00027">
    <property type="entry name" value="p-type_atpase"/>
    <property type="match status" value="1"/>
</dbReference>
<feature type="binding site" evidence="16">
    <location>
        <position position="476"/>
    </location>
    <ligand>
        <name>Mg(2+)</name>
        <dbReference type="ChEBI" id="CHEBI:18420"/>
    </ligand>
</feature>
<dbReference type="SUPFAM" id="SSF81660">
    <property type="entry name" value="Metal cation-transporting ATPase, ATP-binding domain N"/>
    <property type="match status" value="1"/>
</dbReference>
<organism evidence="22 23">
    <name type="scientific">Neocallimastix californiae</name>
    <dbReference type="NCBI Taxonomy" id="1754190"/>
    <lineage>
        <taxon>Eukaryota</taxon>
        <taxon>Fungi</taxon>
        <taxon>Fungi incertae sedis</taxon>
        <taxon>Chytridiomycota</taxon>
        <taxon>Chytridiomycota incertae sedis</taxon>
        <taxon>Neocallimastigomycetes</taxon>
        <taxon>Neocallimastigales</taxon>
        <taxon>Neocallimastigaceae</taxon>
        <taxon>Neocallimastix</taxon>
    </lineage>
</organism>
<keyword evidence="7 15" id="KW-0067">ATP-binding</keyword>
<dbReference type="Pfam" id="PF16209">
    <property type="entry name" value="PhoLip_ATPase_N"/>
    <property type="match status" value="1"/>
</dbReference>
<keyword evidence="11 17" id="KW-0472">Membrane</keyword>
<feature type="transmembrane region" description="Helical" evidence="17">
    <location>
        <begin position="147"/>
        <end position="164"/>
    </location>
</feature>
<feature type="binding site" evidence="15">
    <location>
        <position position="856"/>
    </location>
    <ligand>
        <name>ATP</name>
        <dbReference type="ChEBI" id="CHEBI:30616"/>
    </ligand>
</feature>
<evidence type="ECO:0000256" key="4">
    <source>
        <dbReference type="ARBA" id="ARBA00022692"/>
    </source>
</evidence>
<dbReference type="GO" id="GO:0045332">
    <property type="term" value="P:phospholipid translocation"/>
    <property type="evidence" value="ECO:0007669"/>
    <property type="project" value="TreeGrafter"/>
</dbReference>
<evidence type="ECO:0000256" key="16">
    <source>
        <dbReference type="PIRSR" id="PIRSR606539-3"/>
    </source>
</evidence>
<feature type="binding site" evidence="15">
    <location>
        <position position="607"/>
    </location>
    <ligand>
        <name>ATP</name>
        <dbReference type="ChEBI" id="CHEBI:30616"/>
    </ligand>
</feature>
<keyword evidence="6 15" id="KW-0547">Nucleotide-binding</keyword>
<evidence type="ECO:0000256" key="6">
    <source>
        <dbReference type="ARBA" id="ARBA00022741"/>
    </source>
</evidence>
<dbReference type="GO" id="GO:0140326">
    <property type="term" value="F:ATPase-coupled intramembrane lipid transporter activity"/>
    <property type="evidence" value="ECO:0007669"/>
    <property type="project" value="UniProtKB-EC"/>
</dbReference>
<feature type="binding site" evidence="15">
    <location>
        <position position="833"/>
    </location>
    <ligand>
        <name>ATP</name>
        <dbReference type="ChEBI" id="CHEBI:30616"/>
    </ligand>
</feature>
<dbReference type="InterPro" id="IPR032630">
    <property type="entry name" value="P_typ_ATPase_c"/>
</dbReference>
<comment type="caution">
    <text evidence="17">Lacks conserved residue(s) required for the propagation of feature annotation.</text>
</comment>
<evidence type="ECO:0000256" key="7">
    <source>
        <dbReference type="ARBA" id="ARBA00022840"/>
    </source>
</evidence>
<feature type="compositionally biased region" description="Low complexity" evidence="18">
    <location>
        <begin position="10"/>
        <end position="22"/>
    </location>
</feature>
<dbReference type="InterPro" id="IPR032631">
    <property type="entry name" value="P-type_ATPase_N"/>
</dbReference>
<feature type="transmembrane region" description="Helical" evidence="17">
    <location>
        <begin position="358"/>
        <end position="379"/>
    </location>
</feature>
<dbReference type="SUPFAM" id="SSF81665">
    <property type="entry name" value="Calcium ATPase, transmembrane domain M"/>
    <property type="match status" value="1"/>
</dbReference>
<evidence type="ECO:0000256" key="3">
    <source>
        <dbReference type="ARBA" id="ARBA00008109"/>
    </source>
</evidence>
<dbReference type="InterPro" id="IPR018303">
    <property type="entry name" value="ATPase_P-typ_P_site"/>
</dbReference>
<dbReference type="NCBIfam" id="TIGR01494">
    <property type="entry name" value="ATPase_P-type"/>
    <property type="match status" value="2"/>
</dbReference>
<proteinExistence type="inferred from homology"/>
<dbReference type="Pfam" id="PF00122">
    <property type="entry name" value="E1-E2_ATPase"/>
    <property type="match status" value="1"/>
</dbReference>
<evidence type="ECO:0000259" key="21">
    <source>
        <dbReference type="Pfam" id="PF16212"/>
    </source>
</evidence>
<evidence type="ECO:0000313" key="23">
    <source>
        <dbReference type="Proteomes" id="UP000193920"/>
    </source>
</evidence>
<feature type="binding site" evidence="16">
    <location>
        <position position="853"/>
    </location>
    <ligand>
        <name>Mg(2+)</name>
        <dbReference type="ChEBI" id="CHEBI:18420"/>
    </ligand>
</feature>
<evidence type="ECO:0000256" key="10">
    <source>
        <dbReference type="ARBA" id="ARBA00022989"/>
    </source>
</evidence>
<feature type="active site" description="4-aspartylphosphate intermediate" evidence="14">
    <location>
        <position position="476"/>
    </location>
</feature>
<evidence type="ECO:0000256" key="18">
    <source>
        <dbReference type="SAM" id="MobiDB-lite"/>
    </source>
</evidence>
<dbReference type="InterPro" id="IPR023214">
    <property type="entry name" value="HAD_sf"/>
</dbReference>
<dbReference type="Pfam" id="PF16212">
    <property type="entry name" value="PhoLip_ATPase_C"/>
    <property type="match status" value="1"/>
</dbReference>
<dbReference type="PROSITE" id="PS00154">
    <property type="entry name" value="ATPASE_E1_E2"/>
    <property type="match status" value="1"/>
</dbReference>
<feature type="binding site" evidence="15">
    <location>
        <position position="752"/>
    </location>
    <ligand>
        <name>ATP</name>
        <dbReference type="ChEBI" id="CHEBI:30616"/>
    </ligand>
</feature>
<comment type="catalytic activity">
    <reaction evidence="12 17">
        <text>ATP + H2O + phospholipidSide 1 = ADP + phosphate + phospholipidSide 2.</text>
        <dbReference type="EC" id="7.6.2.1"/>
    </reaction>
</comment>
<dbReference type="Pfam" id="PF13246">
    <property type="entry name" value="Cation_ATPase"/>
    <property type="match status" value="1"/>
</dbReference>
<dbReference type="InterPro" id="IPR023298">
    <property type="entry name" value="ATPase_P-typ_TM_dom_sf"/>
</dbReference>
<dbReference type="GO" id="GO:0016887">
    <property type="term" value="F:ATP hydrolysis activity"/>
    <property type="evidence" value="ECO:0007669"/>
    <property type="project" value="InterPro"/>
</dbReference>
<dbReference type="Gene3D" id="3.40.1110.10">
    <property type="entry name" value="Calcium-transporting ATPase, cytoplasmic domain N"/>
    <property type="match status" value="1"/>
</dbReference>
<keyword evidence="9 17" id="KW-1278">Translocase</keyword>
<name>A0A1Y2DPB3_9FUNG</name>
<feature type="binding site" evidence="15">
    <location>
        <position position="827"/>
    </location>
    <ligand>
        <name>ATP</name>
        <dbReference type="ChEBI" id="CHEBI:30616"/>
    </ligand>
</feature>